<dbReference type="InParanoid" id="B8C1I8"/>
<sequence length="298" mass="32757">MQNNPSKLDSGVQQPSQNTTTSASRGIQCSFKAKHEPRMKQSAAIQCKQPPKPITEARLSSNVVDQNDQTEIDSSVTAEKGDISMQEEAEETPPSKLHEEPTTKKKTHVDTSLYKVLKVSSPRSVQNEPLTKDATKQYTGRPSKNHEVSLADDLAPFIAIKETVASELEQVKHSPNRDASILEDNTLHSKGNVFTSENVDDAPVQRFETDNSISGEYVRGISSSPQNNDRTGNGNHCSVKKEEPADVKSPPSNATVSCVQASSAYEENLSQLHNELKDIRALLETVVIRTTFARKFEA</sequence>
<dbReference type="Proteomes" id="UP000001449">
    <property type="component" value="Chromosome 4"/>
</dbReference>
<accession>B8C1I8</accession>
<feature type="compositionally biased region" description="Polar residues" evidence="1">
    <location>
        <begin position="221"/>
        <end position="236"/>
    </location>
</feature>
<dbReference type="AlphaFoldDB" id="B8C1I8"/>
<reference evidence="2 3" key="1">
    <citation type="journal article" date="2004" name="Science">
        <title>The genome of the diatom Thalassiosira pseudonana: ecology, evolution, and metabolism.</title>
        <authorList>
            <person name="Armbrust E.V."/>
            <person name="Berges J.A."/>
            <person name="Bowler C."/>
            <person name="Green B.R."/>
            <person name="Martinez D."/>
            <person name="Putnam N.H."/>
            <person name="Zhou S."/>
            <person name="Allen A.E."/>
            <person name="Apt K.E."/>
            <person name="Bechner M."/>
            <person name="Brzezinski M.A."/>
            <person name="Chaal B.K."/>
            <person name="Chiovitti A."/>
            <person name="Davis A.K."/>
            <person name="Demarest M.S."/>
            <person name="Detter J.C."/>
            <person name="Glavina T."/>
            <person name="Goodstein D."/>
            <person name="Hadi M.Z."/>
            <person name="Hellsten U."/>
            <person name="Hildebrand M."/>
            <person name="Jenkins B.D."/>
            <person name="Jurka J."/>
            <person name="Kapitonov V.V."/>
            <person name="Kroger N."/>
            <person name="Lau W.W."/>
            <person name="Lane T.W."/>
            <person name="Larimer F.W."/>
            <person name="Lippmeier J.C."/>
            <person name="Lucas S."/>
            <person name="Medina M."/>
            <person name="Montsant A."/>
            <person name="Obornik M."/>
            <person name="Parker M.S."/>
            <person name="Palenik B."/>
            <person name="Pazour G.J."/>
            <person name="Richardson P.M."/>
            <person name="Rynearson T.A."/>
            <person name="Saito M.A."/>
            <person name="Schwartz D.C."/>
            <person name="Thamatrakoln K."/>
            <person name="Valentin K."/>
            <person name="Vardi A."/>
            <person name="Wilkerson F.P."/>
            <person name="Rokhsar D.S."/>
        </authorList>
    </citation>
    <scope>NUCLEOTIDE SEQUENCE [LARGE SCALE GENOMIC DNA]</scope>
    <source>
        <strain evidence="2 3">CCMP1335</strain>
    </source>
</reference>
<evidence type="ECO:0000313" key="3">
    <source>
        <dbReference type="Proteomes" id="UP000001449"/>
    </source>
</evidence>
<reference evidence="2 3" key="2">
    <citation type="journal article" date="2008" name="Nature">
        <title>The Phaeodactylum genome reveals the evolutionary history of diatom genomes.</title>
        <authorList>
            <person name="Bowler C."/>
            <person name="Allen A.E."/>
            <person name="Badger J.H."/>
            <person name="Grimwood J."/>
            <person name="Jabbari K."/>
            <person name="Kuo A."/>
            <person name="Maheswari U."/>
            <person name="Martens C."/>
            <person name="Maumus F."/>
            <person name="Otillar R.P."/>
            <person name="Rayko E."/>
            <person name="Salamov A."/>
            <person name="Vandepoele K."/>
            <person name="Beszteri B."/>
            <person name="Gruber A."/>
            <person name="Heijde M."/>
            <person name="Katinka M."/>
            <person name="Mock T."/>
            <person name="Valentin K."/>
            <person name="Verret F."/>
            <person name="Berges J.A."/>
            <person name="Brownlee C."/>
            <person name="Cadoret J.P."/>
            <person name="Chiovitti A."/>
            <person name="Choi C.J."/>
            <person name="Coesel S."/>
            <person name="De Martino A."/>
            <person name="Detter J.C."/>
            <person name="Durkin C."/>
            <person name="Falciatore A."/>
            <person name="Fournet J."/>
            <person name="Haruta M."/>
            <person name="Huysman M.J."/>
            <person name="Jenkins B.D."/>
            <person name="Jiroutova K."/>
            <person name="Jorgensen R.E."/>
            <person name="Joubert Y."/>
            <person name="Kaplan A."/>
            <person name="Kroger N."/>
            <person name="Kroth P.G."/>
            <person name="La Roche J."/>
            <person name="Lindquist E."/>
            <person name="Lommer M."/>
            <person name="Martin-Jezequel V."/>
            <person name="Lopez P.J."/>
            <person name="Lucas S."/>
            <person name="Mangogna M."/>
            <person name="McGinnis K."/>
            <person name="Medlin L.K."/>
            <person name="Montsant A."/>
            <person name="Oudot-Le Secq M.P."/>
            <person name="Napoli C."/>
            <person name="Obornik M."/>
            <person name="Parker M.S."/>
            <person name="Petit J.L."/>
            <person name="Porcel B.M."/>
            <person name="Poulsen N."/>
            <person name="Robison M."/>
            <person name="Rychlewski L."/>
            <person name="Rynearson T.A."/>
            <person name="Schmutz J."/>
            <person name="Shapiro H."/>
            <person name="Siaut M."/>
            <person name="Stanley M."/>
            <person name="Sussman M.R."/>
            <person name="Taylor A.R."/>
            <person name="Vardi A."/>
            <person name="von Dassow P."/>
            <person name="Vyverman W."/>
            <person name="Willis A."/>
            <person name="Wyrwicz L.S."/>
            <person name="Rokhsar D.S."/>
            <person name="Weissenbach J."/>
            <person name="Armbrust E.V."/>
            <person name="Green B.R."/>
            <person name="Van de Peer Y."/>
            <person name="Grigoriev I.V."/>
        </authorList>
    </citation>
    <scope>NUCLEOTIDE SEQUENCE [LARGE SCALE GENOMIC DNA]</scope>
    <source>
        <strain evidence="2 3">CCMP1335</strain>
    </source>
</reference>
<dbReference type="EMBL" id="CM000641">
    <property type="protein sequence ID" value="EED93248.1"/>
    <property type="molecule type" value="Genomic_DNA"/>
</dbReference>
<keyword evidence="3" id="KW-1185">Reference proteome</keyword>
<feature type="region of interest" description="Disordered" evidence="1">
    <location>
        <begin position="217"/>
        <end position="254"/>
    </location>
</feature>
<name>B8C1I8_THAPS</name>
<dbReference type="PaxDb" id="35128-Thaps4312"/>
<proteinExistence type="predicted"/>
<dbReference type="HOGENOM" id="CLU_935354_0_0_1"/>
<protein>
    <submittedName>
        <fullName evidence="2">Uncharacterized protein</fullName>
    </submittedName>
</protein>
<feature type="compositionally biased region" description="Polar residues" evidence="1">
    <location>
        <begin position="1"/>
        <end position="27"/>
    </location>
</feature>
<organism evidence="2 3">
    <name type="scientific">Thalassiosira pseudonana</name>
    <name type="common">Marine diatom</name>
    <name type="synonym">Cyclotella nana</name>
    <dbReference type="NCBI Taxonomy" id="35128"/>
    <lineage>
        <taxon>Eukaryota</taxon>
        <taxon>Sar</taxon>
        <taxon>Stramenopiles</taxon>
        <taxon>Ochrophyta</taxon>
        <taxon>Bacillariophyta</taxon>
        <taxon>Coscinodiscophyceae</taxon>
        <taxon>Thalassiosirophycidae</taxon>
        <taxon>Thalassiosirales</taxon>
        <taxon>Thalassiosiraceae</taxon>
        <taxon>Thalassiosira</taxon>
    </lineage>
</organism>
<dbReference type="KEGG" id="tps:THAPSDRAFT_4312"/>
<evidence type="ECO:0000256" key="1">
    <source>
        <dbReference type="SAM" id="MobiDB-lite"/>
    </source>
</evidence>
<dbReference type="RefSeq" id="XP_002289711.1">
    <property type="nucleotide sequence ID" value="XM_002289675.1"/>
</dbReference>
<dbReference type="GeneID" id="7452639"/>
<feature type="region of interest" description="Disordered" evidence="1">
    <location>
        <begin position="1"/>
        <end position="146"/>
    </location>
</feature>
<evidence type="ECO:0000313" key="2">
    <source>
        <dbReference type="EMBL" id="EED93248.1"/>
    </source>
</evidence>
<feature type="compositionally biased region" description="Polar residues" evidence="1">
    <location>
        <begin position="58"/>
        <end position="77"/>
    </location>
</feature>
<gene>
    <name evidence="2" type="ORF">THAPSDRAFT_4312</name>
</gene>